<feature type="region of interest" description="Disordered" evidence="6">
    <location>
        <begin position="166"/>
        <end position="207"/>
    </location>
</feature>
<feature type="compositionally biased region" description="Low complexity" evidence="6">
    <location>
        <begin position="196"/>
        <end position="207"/>
    </location>
</feature>
<reference evidence="9 10" key="1">
    <citation type="submission" date="2015-09" db="EMBL/GenBank/DDBJ databases">
        <title>Draft genome of the parasitic nematode Teladorsagia circumcincta isolate WARC Sus (inbred).</title>
        <authorList>
            <person name="Mitreva M."/>
        </authorList>
    </citation>
    <scope>NUCLEOTIDE SEQUENCE [LARGE SCALE GENOMIC DNA]</scope>
    <source>
        <strain evidence="9 10">S</strain>
    </source>
</reference>
<dbReference type="PROSITE" id="PS50089">
    <property type="entry name" value="ZF_RING_2"/>
    <property type="match status" value="1"/>
</dbReference>
<keyword evidence="1" id="KW-0479">Metal-binding</keyword>
<dbReference type="PROSITE" id="PS51065">
    <property type="entry name" value="NHR"/>
    <property type="match status" value="1"/>
</dbReference>
<feature type="domain" description="NHR" evidence="8">
    <location>
        <begin position="1"/>
        <end position="140"/>
    </location>
</feature>
<keyword evidence="3 5" id="KW-0863">Zinc-finger</keyword>
<dbReference type="CDD" id="cd16647">
    <property type="entry name" value="mRING-HC-C3HC5_NEU1"/>
    <property type="match status" value="1"/>
</dbReference>
<dbReference type="PANTHER" id="PTHR12429">
    <property type="entry name" value="NEURALIZED"/>
    <property type="match status" value="1"/>
</dbReference>
<evidence type="ECO:0000256" key="2">
    <source>
        <dbReference type="ARBA" id="ARBA00022737"/>
    </source>
</evidence>
<dbReference type="EMBL" id="KZ346065">
    <property type="protein sequence ID" value="PIO71066.1"/>
    <property type="molecule type" value="Genomic_DNA"/>
</dbReference>
<organism evidence="9 10">
    <name type="scientific">Teladorsagia circumcincta</name>
    <name type="common">Brown stomach worm</name>
    <name type="synonym">Ostertagia circumcincta</name>
    <dbReference type="NCBI Taxonomy" id="45464"/>
    <lineage>
        <taxon>Eukaryota</taxon>
        <taxon>Metazoa</taxon>
        <taxon>Ecdysozoa</taxon>
        <taxon>Nematoda</taxon>
        <taxon>Chromadorea</taxon>
        <taxon>Rhabditida</taxon>
        <taxon>Rhabditina</taxon>
        <taxon>Rhabditomorpha</taxon>
        <taxon>Strongyloidea</taxon>
        <taxon>Trichostrongylidae</taxon>
        <taxon>Teladorsagia</taxon>
    </lineage>
</organism>
<gene>
    <name evidence="9" type="ORF">TELCIR_07045</name>
</gene>
<sequence length="294" mass="32377">MRNIATRCGSEYTQGYVFSERPIRNNEKVVIEVIGVQQLYKGGLAFGVTCCDPSTLRSTDLPDDSSDLIEMPQYWVGIKDIALQPRVNTVLSFWITDAGEVKFEKDQGIARTVLHVDNSLPLYMYFDLYGSTQAIKLRGHARRPALPPRRGADELVLRRTIDDLLGDTSADLPRPPPLAPRLESLLGRPSGATQDLPSSSRSSLPNLQSLNTTFTRARSAQINVDRASSEGEDGAQGDELDECTVCMSAKVNSALYKCGHSCMCYDCAMQTYRSSGLCPLCRASILDVIKIFKA</sequence>
<dbReference type="SUPFAM" id="SSF57850">
    <property type="entry name" value="RING/U-box"/>
    <property type="match status" value="1"/>
</dbReference>
<evidence type="ECO:0000256" key="3">
    <source>
        <dbReference type="ARBA" id="ARBA00022771"/>
    </source>
</evidence>
<proteinExistence type="predicted"/>
<dbReference type="Pfam" id="PF07177">
    <property type="entry name" value="Neuralized"/>
    <property type="match status" value="1"/>
</dbReference>
<protein>
    <submittedName>
        <fullName evidence="9">Zinc finger, C3HC4 type</fullName>
    </submittedName>
</protein>
<evidence type="ECO:0000313" key="10">
    <source>
        <dbReference type="Proteomes" id="UP000230423"/>
    </source>
</evidence>
<dbReference type="GO" id="GO:0061630">
    <property type="term" value="F:ubiquitin protein ligase activity"/>
    <property type="evidence" value="ECO:0007669"/>
    <property type="project" value="TreeGrafter"/>
</dbReference>
<feature type="domain" description="RING-type" evidence="7">
    <location>
        <begin position="243"/>
        <end position="282"/>
    </location>
</feature>
<keyword evidence="4" id="KW-0862">Zinc</keyword>
<evidence type="ECO:0000259" key="8">
    <source>
        <dbReference type="PROSITE" id="PS51065"/>
    </source>
</evidence>
<accession>A0A2G9ULP3</accession>
<dbReference type="Proteomes" id="UP000230423">
    <property type="component" value="Unassembled WGS sequence"/>
</dbReference>
<dbReference type="InterPro" id="IPR013083">
    <property type="entry name" value="Znf_RING/FYVE/PHD"/>
</dbReference>
<dbReference type="OrthoDB" id="5849323at2759"/>
<evidence type="ECO:0000256" key="5">
    <source>
        <dbReference type="PROSITE-ProRule" id="PRU00175"/>
    </source>
</evidence>
<dbReference type="FunFam" id="2.60.120.920:FF:000005">
    <property type="entry name" value="Putative E3 ubiquitin-protein ligase NEURL1B"/>
    <property type="match status" value="1"/>
</dbReference>
<name>A0A2G9ULP3_TELCI</name>
<dbReference type="SMART" id="SM00588">
    <property type="entry name" value="NEUZ"/>
    <property type="match status" value="1"/>
</dbReference>
<dbReference type="AlphaFoldDB" id="A0A2G9ULP3"/>
<evidence type="ECO:0000313" key="9">
    <source>
        <dbReference type="EMBL" id="PIO71066.1"/>
    </source>
</evidence>
<dbReference type="InterPro" id="IPR037962">
    <property type="entry name" value="Neuralized"/>
</dbReference>
<keyword evidence="2" id="KW-0677">Repeat</keyword>
<dbReference type="SMART" id="SM00184">
    <property type="entry name" value="RING"/>
    <property type="match status" value="1"/>
</dbReference>
<dbReference type="Pfam" id="PF13920">
    <property type="entry name" value="zf-C3HC4_3"/>
    <property type="match status" value="1"/>
</dbReference>
<dbReference type="InterPro" id="IPR043136">
    <property type="entry name" value="B30.2/SPRY_sf"/>
</dbReference>
<evidence type="ECO:0000256" key="4">
    <source>
        <dbReference type="ARBA" id="ARBA00022833"/>
    </source>
</evidence>
<dbReference type="InterPro" id="IPR001841">
    <property type="entry name" value="Znf_RING"/>
</dbReference>
<dbReference type="GO" id="GO:0008270">
    <property type="term" value="F:zinc ion binding"/>
    <property type="evidence" value="ECO:0007669"/>
    <property type="project" value="UniProtKB-KW"/>
</dbReference>
<evidence type="ECO:0000256" key="6">
    <source>
        <dbReference type="SAM" id="MobiDB-lite"/>
    </source>
</evidence>
<dbReference type="Gene3D" id="2.60.120.920">
    <property type="match status" value="1"/>
</dbReference>
<dbReference type="PANTHER" id="PTHR12429:SF6">
    <property type="entry name" value="PROTEIN NEURALIZED"/>
    <property type="match status" value="1"/>
</dbReference>
<dbReference type="InterPro" id="IPR006573">
    <property type="entry name" value="NHR_dom"/>
</dbReference>
<evidence type="ECO:0000259" key="7">
    <source>
        <dbReference type="PROSITE" id="PS50089"/>
    </source>
</evidence>
<evidence type="ECO:0000256" key="1">
    <source>
        <dbReference type="ARBA" id="ARBA00022723"/>
    </source>
</evidence>
<dbReference type="Gene3D" id="3.30.40.10">
    <property type="entry name" value="Zinc/RING finger domain, C3HC4 (zinc finger)"/>
    <property type="match status" value="1"/>
</dbReference>
<keyword evidence="10" id="KW-1185">Reference proteome</keyword>